<sequence length="291" mass="32989">MIRIDVSRDNLRDLIENHKAGWIADAQSKTDDLEGDPTLEVKSIWSPIKQVFTDIQYSKCVFCEKKMEDQPIEQDVEHFRPKNNVRRWIVSTTLANDEGVVISQPNSGSEPGYRLLAYNYLNYAAACKTCNSTRKRDHFPIAASPRKSGSKNPATMKSEKAFLIYPISDLDDDPEDLIEFHGLSPQAKKKSGFGRQRALVTIEFFQLDDERTFLYSRRAQLIYFLFNALQMADNGNAQQQADGQKMVDHFTSAESEHTNCLRSFARLYSSDFPAAQSIAQNSLSLWATGSP</sequence>
<proteinExistence type="predicted"/>
<accession>A0A2S8F9V4</accession>
<evidence type="ECO:0000313" key="2">
    <source>
        <dbReference type="Proteomes" id="UP000239388"/>
    </source>
</evidence>
<protein>
    <recommendedName>
        <fullName evidence="3">TIGR02646 family protein</fullName>
    </recommendedName>
</protein>
<dbReference type="Proteomes" id="UP000239388">
    <property type="component" value="Unassembled WGS sequence"/>
</dbReference>
<name>A0A2S8F9V4_9BACT</name>
<dbReference type="RefSeq" id="WP_105358294.1">
    <property type="nucleotide sequence ID" value="NZ_PUIB01000024.1"/>
</dbReference>
<reference evidence="1 2" key="1">
    <citation type="submission" date="2018-02" db="EMBL/GenBank/DDBJ databases">
        <title>Comparative genomes isolates from brazilian mangrove.</title>
        <authorList>
            <person name="Araujo J.E."/>
            <person name="Taketani R.G."/>
            <person name="Silva M.C.P."/>
            <person name="Loureco M.V."/>
            <person name="Andreote F.D."/>
        </authorList>
    </citation>
    <scope>NUCLEOTIDE SEQUENCE [LARGE SCALE GENOMIC DNA]</scope>
    <source>
        <strain evidence="1 2">NAP PRIS-MGV</strain>
    </source>
</reference>
<organism evidence="1 2">
    <name type="scientific">Blastopirellula marina</name>
    <dbReference type="NCBI Taxonomy" id="124"/>
    <lineage>
        <taxon>Bacteria</taxon>
        <taxon>Pseudomonadati</taxon>
        <taxon>Planctomycetota</taxon>
        <taxon>Planctomycetia</taxon>
        <taxon>Pirellulales</taxon>
        <taxon>Pirellulaceae</taxon>
        <taxon>Blastopirellula</taxon>
    </lineage>
</organism>
<dbReference type="AlphaFoldDB" id="A0A2S8F9V4"/>
<dbReference type="OrthoDB" id="8824552at2"/>
<dbReference type="EMBL" id="PUIB01000024">
    <property type="protein sequence ID" value="PQO28929.1"/>
    <property type="molecule type" value="Genomic_DNA"/>
</dbReference>
<gene>
    <name evidence="1" type="ORF">C5Y98_24525</name>
</gene>
<evidence type="ECO:0000313" key="1">
    <source>
        <dbReference type="EMBL" id="PQO28929.1"/>
    </source>
</evidence>
<evidence type="ECO:0008006" key="3">
    <source>
        <dbReference type="Google" id="ProtNLM"/>
    </source>
</evidence>
<comment type="caution">
    <text evidence="1">The sequence shown here is derived from an EMBL/GenBank/DDBJ whole genome shotgun (WGS) entry which is preliminary data.</text>
</comment>